<evidence type="ECO:0000313" key="4">
    <source>
        <dbReference type="Proteomes" id="UP000198515"/>
    </source>
</evidence>
<evidence type="ECO:0000313" key="3">
    <source>
        <dbReference type="EMBL" id="SCC28760.1"/>
    </source>
</evidence>
<evidence type="ECO:0000256" key="2">
    <source>
        <dbReference type="SAM" id="SignalP"/>
    </source>
</evidence>
<dbReference type="OrthoDB" id="8001925at2"/>
<proteinExistence type="predicted"/>
<reference evidence="4" key="1">
    <citation type="submission" date="2016-08" db="EMBL/GenBank/DDBJ databases">
        <authorList>
            <person name="Varghese N."/>
            <person name="Submissions Spin"/>
        </authorList>
    </citation>
    <scope>NUCLEOTIDE SEQUENCE [LARGE SCALE GENOMIC DNA]</scope>
    <source>
        <strain evidence="4">REICA_142</strain>
    </source>
</reference>
<feature type="chain" id="PRO_5008690397" evidence="2">
    <location>
        <begin position="22"/>
        <end position="106"/>
    </location>
</feature>
<name>A0A1C4DC09_9ENTR</name>
<dbReference type="Proteomes" id="UP000198515">
    <property type="component" value="Unassembled WGS sequence"/>
</dbReference>
<dbReference type="InterPro" id="IPR011690">
    <property type="entry name" value="P_starv_induced_PsiF"/>
</dbReference>
<sequence>MKITVLVTLIFGLLFVGALSAAEKTLTPQQQRMTLCNQQAKTQTLTGDARKTFMSNCLKNTKTEPGQKSLTPQQQRMRECNAQATQQSLKGEERSKFMSGCLKKTQ</sequence>
<feature type="signal peptide" evidence="2">
    <location>
        <begin position="1"/>
        <end position="21"/>
    </location>
</feature>
<protein>
    <submittedName>
        <fullName evidence="3">PsiF repeat-containing protein</fullName>
    </submittedName>
</protein>
<dbReference type="NCBIfam" id="NF008560">
    <property type="entry name" value="PRK11505.1"/>
    <property type="match status" value="1"/>
</dbReference>
<dbReference type="EMBL" id="FMBC01000015">
    <property type="protein sequence ID" value="SCC28760.1"/>
    <property type="molecule type" value="Genomic_DNA"/>
</dbReference>
<organism evidence="3 4">
    <name type="scientific">Kosakonia oryziphila</name>
    <dbReference type="NCBI Taxonomy" id="1005667"/>
    <lineage>
        <taxon>Bacteria</taxon>
        <taxon>Pseudomonadati</taxon>
        <taxon>Pseudomonadota</taxon>
        <taxon>Gammaproteobacteria</taxon>
        <taxon>Enterobacterales</taxon>
        <taxon>Enterobacteriaceae</taxon>
        <taxon>Kosakonia</taxon>
    </lineage>
</organism>
<dbReference type="RefSeq" id="WP_090135550.1">
    <property type="nucleotide sequence ID" value="NZ_FMBC01000015.1"/>
</dbReference>
<dbReference type="AlphaFoldDB" id="A0A1C4DC09"/>
<dbReference type="Pfam" id="PF07769">
    <property type="entry name" value="PsiF_repeat"/>
    <property type="match status" value="2"/>
</dbReference>
<accession>A0A1C4DC09</accession>
<gene>
    <name evidence="3" type="ORF">GA0061070_101561</name>
</gene>
<feature type="region of interest" description="Disordered" evidence="1">
    <location>
        <begin position="81"/>
        <end position="106"/>
    </location>
</feature>
<keyword evidence="2" id="KW-0732">Signal</keyword>
<keyword evidence="4" id="KW-1185">Reference proteome</keyword>
<evidence type="ECO:0000256" key="1">
    <source>
        <dbReference type="SAM" id="MobiDB-lite"/>
    </source>
</evidence>